<dbReference type="AlphaFoldDB" id="A0A1Y1ILW2"/>
<reference evidence="1 2" key="1">
    <citation type="journal article" date="2014" name="Nat. Commun.">
        <title>Klebsormidium flaccidum genome reveals primary factors for plant terrestrial adaptation.</title>
        <authorList>
            <person name="Hori K."/>
            <person name="Maruyama F."/>
            <person name="Fujisawa T."/>
            <person name="Togashi T."/>
            <person name="Yamamoto N."/>
            <person name="Seo M."/>
            <person name="Sato S."/>
            <person name="Yamada T."/>
            <person name="Mori H."/>
            <person name="Tajima N."/>
            <person name="Moriyama T."/>
            <person name="Ikeuchi M."/>
            <person name="Watanabe M."/>
            <person name="Wada H."/>
            <person name="Kobayashi K."/>
            <person name="Saito M."/>
            <person name="Masuda T."/>
            <person name="Sasaki-Sekimoto Y."/>
            <person name="Mashiguchi K."/>
            <person name="Awai K."/>
            <person name="Shimojima M."/>
            <person name="Masuda S."/>
            <person name="Iwai M."/>
            <person name="Nobusawa T."/>
            <person name="Narise T."/>
            <person name="Kondo S."/>
            <person name="Saito H."/>
            <person name="Sato R."/>
            <person name="Murakawa M."/>
            <person name="Ihara Y."/>
            <person name="Oshima-Yamada Y."/>
            <person name="Ohtaka K."/>
            <person name="Satoh M."/>
            <person name="Sonobe K."/>
            <person name="Ishii M."/>
            <person name="Ohtani R."/>
            <person name="Kanamori-Sato M."/>
            <person name="Honoki R."/>
            <person name="Miyazaki D."/>
            <person name="Mochizuki H."/>
            <person name="Umetsu J."/>
            <person name="Higashi K."/>
            <person name="Shibata D."/>
            <person name="Kamiya Y."/>
            <person name="Sato N."/>
            <person name="Nakamura Y."/>
            <person name="Tabata S."/>
            <person name="Ida S."/>
            <person name="Kurokawa K."/>
            <person name="Ohta H."/>
        </authorList>
    </citation>
    <scope>NUCLEOTIDE SEQUENCE [LARGE SCALE GENOMIC DNA]</scope>
    <source>
        <strain evidence="1 2">NIES-2285</strain>
    </source>
</reference>
<evidence type="ECO:0000313" key="1">
    <source>
        <dbReference type="EMBL" id="GAQ89098.1"/>
    </source>
</evidence>
<accession>A0A1Y1ILW2</accession>
<name>A0A1Y1ILW2_KLENI</name>
<keyword evidence="2" id="KW-1185">Reference proteome</keyword>
<dbReference type="OrthoDB" id="2015482at2759"/>
<dbReference type="EMBL" id="DF237436">
    <property type="protein sequence ID" value="GAQ89098.1"/>
    <property type="molecule type" value="Genomic_DNA"/>
</dbReference>
<gene>
    <name evidence="1" type="ORF">KFL_004870030</name>
</gene>
<proteinExistence type="predicted"/>
<evidence type="ECO:0000313" key="2">
    <source>
        <dbReference type="Proteomes" id="UP000054558"/>
    </source>
</evidence>
<organism evidence="1 2">
    <name type="scientific">Klebsormidium nitens</name>
    <name type="common">Green alga</name>
    <name type="synonym">Ulothrix nitens</name>
    <dbReference type="NCBI Taxonomy" id="105231"/>
    <lineage>
        <taxon>Eukaryota</taxon>
        <taxon>Viridiplantae</taxon>
        <taxon>Streptophyta</taxon>
        <taxon>Klebsormidiophyceae</taxon>
        <taxon>Klebsormidiales</taxon>
        <taxon>Klebsormidiaceae</taxon>
        <taxon>Klebsormidium</taxon>
    </lineage>
</organism>
<protein>
    <submittedName>
        <fullName evidence="1">Uncharacterized protein</fullName>
    </submittedName>
</protein>
<dbReference type="Proteomes" id="UP000054558">
    <property type="component" value="Unassembled WGS sequence"/>
</dbReference>
<sequence length="388" mass="43597">MPLAGSQCGAAQFRHLAEGIMVDGPCECVVGVLCSLTVLSENETYWDTLNKEAQEIVLYFLGPSRAVAELQANHFSPARASWTASFRLWDAGDYQAIILGGCNAASGLEKLADFSVTIVPRQGGGQLTPCSYGQGFQWVKQGEDKWEWTNHPCAPPVVPAADYAYLMRRKGFRRVLFVGDCHQRVLYQHLKNLLGAPIGDDDLNKPKHDMKEVINAGDPERELHLHFYWVDGIYANGEFGCTDRGMYSGRNETNSYPQIQPGADVISLDAGHWTAYWCTDAWQAFNKHLPAYLDWGESLLSPQSRLVWRTAPSWMPECRRKYVTLASLNRLALEAISSRPYAPFSSWDVEAPRFSELREGHYSWTTVDDTGSEVVRGVRLGRLSRRRL</sequence>